<feature type="compositionally biased region" description="Low complexity" evidence="1">
    <location>
        <begin position="155"/>
        <end position="166"/>
    </location>
</feature>
<dbReference type="Proteomes" id="UP000298030">
    <property type="component" value="Unassembled WGS sequence"/>
</dbReference>
<gene>
    <name evidence="3" type="ORF">FA13DRAFT_1395294</name>
</gene>
<evidence type="ECO:0000313" key="3">
    <source>
        <dbReference type="EMBL" id="TEB23909.1"/>
    </source>
</evidence>
<protein>
    <submittedName>
        <fullName evidence="3">Uncharacterized protein</fullName>
    </submittedName>
</protein>
<evidence type="ECO:0000256" key="2">
    <source>
        <dbReference type="SAM" id="SignalP"/>
    </source>
</evidence>
<keyword evidence="2" id="KW-0732">Signal</keyword>
<organism evidence="3 4">
    <name type="scientific">Coprinellus micaceus</name>
    <name type="common">Glistening ink-cap mushroom</name>
    <name type="synonym">Coprinus micaceus</name>
    <dbReference type="NCBI Taxonomy" id="71717"/>
    <lineage>
        <taxon>Eukaryota</taxon>
        <taxon>Fungi</taxon>
        <taxon>Dikarya</taxon>
        <taxon>Basidiomycota</taxon>
        <taxon>Agaricomycotina</taxon>
        <taxon>Agaricomycetes</taxon>
        <taxon>Agaricomycetidae</taxon>
        <taxon>Agaricales</taxon>
        <taxon>Agaricineae</taxon>
        <taxon>Psathyrellaceae</taxon>
        <taxon>Coprinellus</taxon>
    </lineage>
</organism>
<evidence type="ECO:0000313" key="4">
    <source>
        <dbReference type="Proteomes" id="UP000298030"/>
    </source>
</evidence>
<comment type="caution">
    <text evidence="3">The sequence shown here is derived from an EMBL/GenBank/DDBJ whole genome shotgun (WGS) entry which is preliminary data.</text>
</comment>
<proteinExistence type="predicted"/>
<reference evidence="3 4" key="1">
    <citation type="journal article" date="2019" name="Nat. Ecol. Evol.">
        <title>Megaphylogeny resolves global patterns of mushroom evolution.</title>
        <authorList>
            <person name="Varga T."/>
            <person name="Krizsan K."/>
            <person name="Foldi C."/>
            <person name="Dima B."/>
            <person name="Sanchez-Garcia M."/>
            <person name="Sanchez-Ramirez S."/>
            <person name="Szollosi G.J."/>
            <person name="Szarkandi J.G."/>
            <person name="Papp V."/>
            <person name="Albert L."/>
            <person name="Andreopoulos W."/>
            <person name="Angelini C."/>
            <person name="Antonin V."/>
            <person name="Barry K.W."/>
            <person name="Bougher N.L."/>
            <person name="Buchanan P."/>
            <person name="Buyck B."/>
            <person name="Bense V."/>
            <person name="Catcheside P."/>
            <person name="Chovatia M."/>
            <person name="Cooper J."/>
            <person name="Damon W."/>
            <person name="Desjardin D."/>
            <person name="Finy P."/>
            <person name="Geml J."/>
            <person name="Haridas S."/>
            <person name="Hughes K."/>
            <person name="Justo A."/>
            <person name="Karasinski D."/>
            <person name="Kautmanova I."/>
            <person name="Kiss B."/>
            <person name="Kocsube S."/>
            <person name="Kotiranta H."/>
            <person name="LaButti K.M."/>
            <person name="Lechner B.E."/>
            <person name="Liimatainen K."/>
            <person name="Lipzen A."/>
            <person name="Lukacs Z."/>
            <person name="Mihaltcheva S."/>
            <person name="Morgado L.N."/>
            <person name="Niskanen T."/>
            <person name="Noordeloos M.E."/>
            <person name="Ohm R.A."/>
            <person name="Ortiz-Santana B."/>
            <person name="Ovrebo C."/>
            <person name="Racz N."/>
            <person name="Riley R."/>
            <person name="Savchenko A."/>
            <person name="Shiryaev A."/>
            <person name="Soop K."/>
            <person name="Spirin V."/>
            <person name="Szebenyi C."/>
            <person name="Tomsovsky M."/>
            <person name="Tulloss R.E."/>
            <person name="Uehling J."/>
            <person name="Grigoriev I.V."/>
            <person name="Vagvolgyi C."/>
            <person name="Papp T."/>
            <person name="Martin F.M."/>
            <person name="Miettinen O."/>
            <person name="Hibbett D.S."/>
            <person name="Nagy L.G."/>
        </authorList>
    </citation>
    <scope>NUCLEOTIDE SEQUENCE [LARGE SCALE GENOMIC DNA]</scope>
    <source>
        <strain evidence="3 4">FP101781</strain>
    </source>
</reference>
<evidence type="ECO:0000256" key="1">
    <source>
        <dbReference type="SAM" id="MobiDB-lite"/>
    </source>
</evidence>
<sequence length="219" mass="24765">MRELLDAGMNLPLLLLSTIAFFQNYDISNRCPGDFPRRAYLLYRATLEWVADFTLYPSLANDLFCSFRDADTELQKVFCSSYGDRNVIIWEGFSAFLGRRAEQQKHSLRTDLCDSISHRPISQPPIASRQRSCAACHSVLYCSEQWPARGLGVQPSRGLSLPPSSLRQEKAKSPLVNGLNAARPSQNRRKRFPQVQPCASVQPFGYPPGLHRDALSQRF</sequence>
<dbReference type="EMBL" id="QPFP01000072">
    <property type="protein sequence ID" value="TEB23909.1"/>
    <property type="molecule type" value="Genomic_DNA"/>
</dbReference>
<dbReference type="AlphaFoldDB" id="A0A4Y7SRM6"/>
<keyword evidence="4" id="KW-1185">Reference proteome</keyword>
<accession>A0A4Y7SRM6</accession>
<feature type="region of interest" description="Disordered" evidence="1">
    <location>
        <begin position="153"/>
        <end position="204"/>
    </location>
</feature>
<feature type="signal peptide" evidence="2">
    <location>
        <begin position="1"/>
        <end position="20"/>
    </location>
</feature>
<feature type="chain" id="PRO_5021444733" evidence="2">
    <location>
        <begin position="21"/>
        <end position="219"/>
    </location>
</feature>
<name>A0A4Y7SRM6_COPMI</name>